<dbReference type="SUPFAM" id="SSF55174">
    <property type="entry name" value="Alpha-L RNA-binding motif"/>
    <property type="match status" value="1"/>
</dbReference>
<feature type="domain" description="RNA-binding S4" evidence="4">
    <location>
        <begin position="4"/>
        <end position="68"/>
    </location>
</feature>
<evidence type="ECO:0000313" key="6">
    <source>
        <dbReference type="Proteomes" id="UP000007030"/>
    </source>
</evidence>
<dbReference type="InterPro" id="IPR002942">
    <property type="entry name" value="S4_RNA-bd"/>
</dbReference>
<accession>F2NLZ7</accession>
<evidence type="ECO:0000256" key="3">
    <source>
        <dbReference type="PROSITE-ProRule" id="PRU00182"/>
    </source>
</evidence>
<dbReference type="Pfam" id="PF01479">
    <property type="entry name" value="S4"/>
    <property type="match status" value="1"/>
</dbReference>
<organism evidence="5 6">
    <name type="scientific">Marinithermus hydrothermalis (strain DSM 14884 / JCM 11576 / T1)</name>
    <dbReference type="NCBI Taxonomy" id="869210"/>
    <lineage>
        <taxon>Bacteria</taxon>
        <taxon>Thermotogati</taxon>
        <taxon>Deinococcota</taxon>
        <taxon>Deinococci</taxon>
        <taxon>Thermales</taxon>
        <taxon>Thermaceae</taxon>
        <taxon>Marinithermus</taxon>
    </lineage>
</organism>
<dbReference type="KEGG" id="mhd:Marky_0502"/>
<gene>
    <name evidence="5" type="ordered locus">Marky_0502</name>
</gene>
<evidence type="ECO:0000256" key="2">
    <source>
        <dbReference type="ARBA" id="ARBA00029460"/>
    </source>
</evidence>
<dbReference type="AlphaFoldDB" id="F2NLZ7"/>
<dbReference type="InterPro" id="IPR002877">
    <property type="entry name" value="RNA_MeTrfase_FtsJ_dom"/>
</dbReference>
<dbReference type="NCBIfam" id="TIGR00478">
    <property type="entry name" value="tly"/>
    <property type="match status" value="1"/>
</dbReference>
<dbReference type="GO" id="GO:0003723">
    <property type="term" value="F:RNA binding"/>
    <property type="evidence" value="ECO:0007669"/>
    <property type="project" value="UniProtKB-KW"/>
</dbReference>
<protein>
    <submittedName>
        <fullName evidence="5">Hemolysin A</fullName>
    </submittedName>
</protein>
<keyword evidence="6" id="KW-1185">Reference proteome</keyword>
<dbReference type="STRING" id="869210.Marky_0502"/>
<dbReference type="EMBL" id="CP002630">
    <property type="protein sequence ID" value="AEB11254.1"/>
    <property type="molecule type" value="Genomic_DNA"/>
</dbReference>
<sequence length="257" mass="27369">MERKRLDVLLVERGMAASRAKAQALIRAGRVRVAGRIVTKASAKVSLTDPIEVLEPLRYVGRGGYKLEAALEAFGVNPRGWVCADVGASTGGFTDCLLQRGAARVYAIDVGRDQLHPALRADPRVVVMEGVNARYLEALTERVDLVVMDVAFISQTKLLPVVRRWVKDDGALITLVKPQFEAGPGATRSGVVRDPAVWRRALRGVVACAEGVGLGALGLIPSPVRGGDGNQEFLLYLRPGVRGDVDVDGAVAAALAL</sequence>
<dbReference type="eggNOG" id="COG1189">
    <property type="taxonomic scope" value="Bacteria"/>
</dbReference>
<dbReference type="Pfam" id="PF01728">
    <property type="entry name" value="FtsJ"/>
    <property type="match status" value="1"/>
</dbReference>
<dbReference type="InterPro" id="IPR047048">
    <property type="entry name" value="TlyA"/>
</dbReference>
<dbReference type="InterPro" id="IPR036986">
    <property type="entry name" value="S4_RNA-bd_sf"/>
</dbReference>
<dbReference type="CDD" id="cd00165">
    <property type="entry name" value="S4"/>
    <property type="match status" value="1"/>
</dbReference>
<dbReference type="CDD" id="cd02440">
    <property type="entry name" value="AdoMet_MTases"/>
    <property type="match status" value="1"/>
</dbReference>
<reference evidence="5 6" key="1">
    <citation type="journal article" date="2012" name="Stand. Genomic Sci.">
        <title>Complete genome sequence of the aerobic, heterotroph Marinithermus hydrothermalis type strain (T1(T)) from a deep-sea hydrothermal vent chimney.</title>
        <authorList>
            <person name="Copeland A."/>
            <person name="Gu W."/>
            <person name="Yasawong M."/>
            <person name="Lapidus A."/>
            <person name="Lucas S."/>
            <person name="Deshpande S."/>
            <person name="Pagani I."/>
            <person name="Tapia R."/>
            <person name="Cheng J.F."/>
            <person name="Goodwin L.A."/>
            <person name="Pitluck S."/>
            <person name="Liolios K."/>
            <person name="Ivanova N."/>
            <person name="Mavromatis K."/>
            <person name="Mikhailova N."/>
            <person name="Pati A."/>
            <person name="Chen A."/>
            <person name="Palaniappan K."/>
            <person name="Land M."/>
            <person name="Pan C."/>
            <person name="Brambilla E.M."/>
            <person name="Rohde M."/>
            <person name="Tindall B.J."/>
            <person name="Sikorski J."/>
            <person name="Goker M."/>
            <person name="Detter J.C."/>
            <person name="Bristow J."/>
            <person name="Eisen J.A."/>
            <person name="Markowitz V."/>
            <person name="Hugenholtz P."/>
            <person name="Kyrpides N.C."/>
            <person name="Klenk H.P."/>
            <person name="Woyke T."/>
        </authorList>
    </citation>
    <scope>NUCLEOTIDE SEQUENCE [LARGE SCALE GENOMIC DNA]</scope>
    <source>
        <strain evidence="6">DSM 14884 / JCM 11576 / T1</strain>
    </source>
</reference>
<dbReference type="PANTHER" id="PTHR32319">
    <property type="entry name" value="BACTERIAL HEMOLYSIN-LIKE PROTEIN"/>
    <property type="match status" value="1"/>
</dbReference>
<dbReference type="InterPro" id="IPR004538">
    <property type="entry name" value="Hemolysin_A/TlyA"/>
</dbReference>
<dbReference type="HOGENOM" id="CLU_058015_1_0_0"/>
<name>F2NLZ7_MARHT</name>
<dbReference type="SUPFAM" id="SSF53335">
    <property type="entry name" value="S-adenosyl-L-methionine-dependent methyltransferases"/>
    <property type="match status" value="1"/>
</dbReference>
<dbReference type="SMART" id="SM00363">
    <property type="entry name" value="S4"/>
    <property type="match status" value="1"/>
</dbReference>
<dbReference type="PIRSF" id="PIRSF005578">
    <property type="entry name" value="TlyA"/>
    <property type="match status" value="1"/>
</dbReference>
<dbReference type="Gene3D" id="3.40.50.150">
    <property type="entry name" value="Vaccinia Virus protein VP39"/>
    <property type="match status" value="1"/>
</dbReference>
<keyword evidence="1 3" id="KW-0694">RNA-binding</keyword>
<evidence type="ECO:0000256" key="1">
    <source>
        <dbReference type="ARBA" id="ARBA00022884"/>
    </source>
</evidence>
<dbReference type="InterPro" id="IPR029063">
    <property type="entry name" value="SAM-dependent_MTases_sf"/>
</dbReference>
<dbReference type="Gene3D" id="3.10.290.10">
    <property type="entry name" value="RNA-binding S4 domain"/>
    <property type="match status" value="1"/>
</dbReference>
<dbReference type="OrthoDB" id="9784736at2"/>
<dbReference type="GO" id="GO:0032259">
    <property type="term" value="P:methylation"/>
    <property type="evidence" value="ECO:0007669"/>
    <property type="project" value="InterPro"/>
</dbReference>
<dbReference type="RefSeq" id="WP_013703307.1">
    <property type="nucleotide sequence ID" value="NC_015387.1"/>
</dbReference>
<dbReference type="PROSITE" id="PS50889">
    <property type="entry name" value="S4"/>
    <property type="match status" value="1"/>
</dbReference>
<evidence type="ECO:0000259" key="4">
    <source>
        <dbReference type="SMART" id="SM00363"/>
    </source>
</evidence>
<comment type="similarity">
    <text evidence="2">Belongs to the TlyA family.</text>
</comment>
<dbReference type="Proteomes" id="UP000007030">
    <property type="component" value="Chromosome"/>
</dbReference>
<proteinExistence type="inferred from homology"/>
<evidence type="ECO:0000313" key="5">
    <source>
        <dbReference type="EMBL" id="AEB11254.1"/>
    </source>
</evidence>
<dbReference type="GO" id="GO:0008168">
    <property type="term" value="F:methyltransferase activity"/>
    <property type="evidence" value="ECO:0007669"/>
    <property type="project" value="InterPro"/>
</dbReference>
<dbReference type="PANTHER" id="PTHR32319:SF0">
    <property type="entry name" value="BACTERIAL HEMOLYSIN-LIKE PROTEIN"/>
    <property type="match status" value="1"/>
</dbReference>